<feature type="region of interest" description="Disordered" evidence="1">
    <location>
        <begin position="509"/>
        <end position="566"/>
    </location>
</feature>
<feature type="region of interest" description="Disordered" evidence="1">
    <location>
        <begin position="411"/>
        <end position="475"/>
    </location>
</feature>
<feature type="compositionally biased region" description="Low complexity" evidence="1">
    <location>
        <begin position="464"/>
        <end position="475"/>
    </location>
</feature>
<protein>
    <submittedName>
        <fullName evidence="2">Uncharacterized protein</fullName>
    </submittedName>
</protein>
<comment type="caution">
    <text evidence="2">The sequence shown here is derived from an EMBL/GenBank/DDBJ whole genome shotgun (WGS) entry which is preliminary data.</text>
</comment>
<dbReference type="AlphaFoldDB" id="A0A8S0VXQ3"/>
<sequence>MVEVDNAKGWNNIVNALCTVFELPDLSKRAGLEAVHANFDAIYARIDQAYRQSLSNNKIRGGIIGIFSKLCVDAILRNKLFDKGILEKILPLLDIDETRHLALNCLNTLTNHGGSGVRIAVSKHANDLCKLVRDLPDDIKVAELIVLTLAHSLETTLKIQSKAELYLESVDMEEVIFTMLDSVRRPYALPGQLLDHALEILAASTRYSANIFKAHPRLIAFLVAGLQAKDWDTRWMCFSGIYDKDEDDAPLSVDPVEFLENISQTLPWNLQRALDTYGASRSDISLALSVSEEYDSAMRDRIVHGDLYAFGLKKAELILKADISIADGILRGSSTWMNSWRSAINKIRAKDMPEDKDAADILDIANLLYHRSNEEAVALARESITRNPEQAYFYYALSFSSDHVERLQAEKKGLKCQQNRRERTGRTDNRQAPDEANEPALALVATSQAARMGHPDDPPPSPSSPRHSGAHGPPALAFVVTPATRTPPPVVNHQRPHPRCRCHVTRCTGPSPHNPATVVSKQHGPAPSTQTSERRRESPPPSLPSHGARTPCTDNNAHGPSPDFSD</sequence>
<reference evidence="2 3" key="1">
    <citation type="submission" date="2020-01" db="EMBL/GenBank/DDBJ databases">
        <authorList>
            <person name="Gupta K D."/>
        </authorList>
    </citation>
    <scope>NUCLEOTIDE SEQUENCE [LARGE SCALE GENOMIC DNA]</scope>
</reference>
<organism evidence="2 3">
    <name type="scientific">Cyclocybe aegerita</name>
    <name type="common">Black poplar mushroom</name>
    <name type="synonym">Agrocybe aegerita</name>
    <dbReference type="NCBI Taxonomy" id="1973307"/>
    <lineage>
        <taxon>Eukaryota</taxon>
        <taxon>Fungi</taxon>
        <taxon>Dikarya</taxon>
        <taxon>Basidiomycota</taxon>
        <taxon>Agaricomycotina</taxon>
        <taxon>Agaricomycetes</taxon>
        <taxon>Agaricomycetidae</taxon>
        <taxon>Agaricales</taxon>
        <taxon>Agaricineae</taxon>
        <taxon>Bolbitiaceae</taxon>
        <taxon>Cyclocybe</taxon>
    </lineage>
</organism>
<dbReference type="EMBL" id="CACVBS010000032">
    <property type="protein sequence ID" value="CAA7261161.1"/>
    <property type="molecule type" value="Genomic_DNA"/>
</dbReference>
<evidence type="ECO:0000256" key="1">
    <source>
        <dbReference type="SAM" id="MobiDB-lite"/>
    </source>
</evidence>
<dbReference type="SUPFAM" id="SSF48371">
    <property type="entry name" value="ARM repeat"/>
    <property type="match status" value="1"/>
</dbReference>
<name>A0A8S0VXQ3_CYCAE</name>
<feature type="compositionally biased region" description="Basic and acidic residues" evidence="1">
    <location>
        <begin position="411"/>
        <end position="433"/>
    </location>
</feature>
<dbReference type="Proteomes" id="UP000467700">
    <property type="component" value="Unassembled WGS sequence"/>
</dbReference>
<gene>
    <name evidence="2" type="ORF">AAE3_LOCUS3472</name>
</gene>
<dbReference type="OrthoDB" id="341421at2759"/>
<evidence type="ECO:0000313" key="2">
    <source>
        <dbReference type="EMBL" id="CAA7261161.1"/>
    </source>
</evidence>
<accession>A0A8S0VXQ3</accession>
<dbReference type="InterPro" id="IPR016024">
    <property type="entry name" value="ARM-type_fold"/>
</dbReference>
<keyword evidence="3" id="KW-1185">Reference proteome</keyword>
<proteinExistence type="predicted"/>
<evidence type="ECO:0000313" key="3">
    <source>
        <dbReference type="Proteomes" id="UP000467700"/>
    </source>
</evidence>